<evidence type="ECO:0000256" key="1">
    <source>
        <dbReference type="SAM" id="Phobius"/>
    </source>
</evidence>
<accession>A0AAC9NRR1</accession>
<organism evidence="2 3">
    <name type="scientific">Alteromonas mediterranea</name>
    <dbReference type="NCBI Taxonomy" id="314275"/>
    <lineage>
        <taxon>Bacteria</taxon>
        <taxon>Pseudomonadati</taxon>
        <taxon>Pseudomonadota</taxon>
        <taxon>Gammaproteobacteria</taxon>
        <taxon>Alteromonadales</taxon>
        <taxon>Alteromonadaceae</taxon>
        <taxon>Alteromonas/Salinimonas group</taxon>
        <taxon>Alteromonas</taxon>
    </lineage>
</organism>
<gene>
    <name evidence="2" type="ORF">BM524_08735</name>
</gene>
<evidence type="ECO:0000313" key="3">
    <source>
        <dbReference type="Proteomes" id="UP000182101"/>
    </source>
</evidence>
<evidence type="ECO:0000313" key="2">
    <source>
        <dbReference type="EMBL" id="APD89866.1"/>
    </source>
</evidence>
<feature type="transmembrane region" description="Helical" evidence="1">
    <location>
        <begin position="33"/>
        <end position="51"/>
    </location>
</feature>
<dbReference type="Proteomes" id="UP000182101">
    <property type="component" value="Chromosome"/>
</dbReference>
<dbReference type="AlphaFoldDB" id="A0AAC9NRR1"/>
<dbReference type="EMBL" id="CP018024">
    <property type="protein sequence ID" value="APD89866.1"/>
    <property type="molecule type" value="Genomic_DNA"/>
</dbReference>
<reference evidence="2 3" key="1">
    <citation type="submission" date="2016-11" db="EMBL/GenBank/DDBJ databases">
        <title>Networking in microbes: conjugative elements and plasmids in the genus Alteromonas.</title>
        <authorList>
            <person name="Lopez-Perez M."/>
            <person name="Ramon-Marco N."/>
            <person name="Rodriguez-Valera F."/>
        </authorList>
    </citation>
    <scope>NUCLEOTIDE SEQUENCE [LARGE SCALE GENOMIC DNA]</scope>
    <source>
        <strain evidence="2 3">CP48</strain>
    </source>
</reference>
<keyword evidence="1" id="KW-0812">Transmembrane</keyword>
<sequence length="78" mass="8991">MPIKKWIFQYSIAFPILSALFSSVQYIKGQTVSYSVTFGLTWAFISIAIFATRRAYNFKQNIDCQLCNDINGKEAQRK</sequence>
<feature type="transmembrane region" description="Helical" evidence="1">
    <location>
        <begin position="7"/>
        <end position="27"/>
    </location>
</feature>
<keyword evidence="1" id="KW-0472">Membrane</keyword>
<dbReference type="RefSeq" id="WP_071959191.1">
    <property type="nucleotide sequence ID" value="NZ_CP018024.1"/>
</dbReference>
<name>A0AAC9NRR1_9ALTE</name>
<proteinExistence type="predicted"/>
<keyword evidence="1" id="KW-1133">Transmembrane helix</keyword>
<protein>
    <submittedName>
        <fullName evidence="2">Uncharacterized protein</fullName>
    </submittedName>
</protein>